<evidence type="ECO:0000313" key="2">
    <source>
        <dbReference type="EMBL" id="VDO22029.1"/>
    </source>
</evidence>
<keyword evidence="3" id="KW-1185">Reference proteome</keyword>
<feature type="compositionally biased region" description="Polar residues" evidence="1">
    <location>
        <begin position="1"/>
        <end position="11"/>
    </location>
</feature>
<protein>
    <submittedName>
        <fullName evidence="4">UMA domain-containing protein</fullName>
    </submittedName>
</protein>
<feature type="region of interest" description="Disordered" evidence="1">
    <location>
        <begin position="1"/>
        <end position="58"/>
    </location>
</feature>
<reference evidence="2 3" key="2">
    <citation type="submission" date="2018-11" db="EMBL/GenBank/DDBJ databases">
        <authorList>
            <consortium name="Pathogen Informatics"/>
        </authorList>
    </citation>
    <scope>NUCLEOTIDE SEQUENCE [LARGE SCALE GENOMIC DNA]</scope>
    <source>
        <strain evidence="2 3">MHpl1</strain>
    </source>
</reference>
<sequence>MATTPRRSSSVPFKRSRLDLSPQVERRDEGLKQSFADATLPPYVSSEADPLPAKSPAPVMDPDLPCSIVIAGMMENQSPNLVDMANYDYRAHAPLSIF</sequence>
<reference evidence="4" key="1">
    <citation type="submission" date="2017-02" db="UniProtKB">
        <authorList>
            <consortium name="WormBaseParasite"/>
        </authorList>
    </citation>
    <scope>IDENTIFICATION</scope>
</reference>
<dbReference type="AlphaFoldDB" id="A0A0N4W2I3"/>
<gene>
    <name evidence="2" type="ORF">HPLM_LOCUS3932</name>
</gene>
<dbReference type="Proteomes" id="UP000268014">
    <property type="component" value="Unassembled WGS sequence"/>
</dbReference>
<organism evidence="4">
    <name type="scientific">Haemonchus placei</name>
    <name type="common">Barber's pole worm</name>
    <dbReference type="NCBI Taxonomy" id="6290"/>
    <lineage>
        <taxon>Eukaryota</taxon>
        <taxon>Metazoa</taxon>
        <taxon>Ecdysozoa</taxon>
        <taxon>Nematoda</taxon>
        <taxon>Chromadorea</taxon>
        <taxon>Rhabditida</taxon>
        <taxon>Rhabditina</taxon>
        <taxon>Rhabditomorpha</taxon>
        <taxon>Strongyloidea</taxon>
        <taxon>Trichostrongylidae</taxon>
        <taxon>Haemonchus</taxon>
    </lineage>
</organism>
<evidence type="ECO:0000313" key="4">
    <source>
        <dbReference type="WBParaSite" id="HPLM_0000394001-mRNA-1"/>
    </source>
</evidence>
<name>A0A0N4W2I3_HAEPC</name>
<evidence type="ECO:0000256" key="1">
    <source>
        <dbReference type="SAM" id="MobiDB-lite"/>
    </source>
</evidence>
<dbReference type="EMBL" id="UZAF01016159">
    <property type="protein sequence ID" value="VDO22029.1"/>
    <property type="molecule type" value="Genomic_DNA"/>
</dbReference>
<accession>A0A0N4W2I3</accession>
<dbReference type="WBParaSite" id="HPLM_0000394001-mRNA-1">
    <property type="protein sequence ID" value="HPLM_0000394001-mRNA-1"/>
    <property type="gene ID" value="HPLM_0000394001"/>
</dbReference>
<proteinExistence type="predicted"/>
<evidence type="ECO:0000313" key="3">
    <source>
        <dbReference type="Proteomes" id="UP000268014"/>
    </source>
</evidence>